<evidence type="ECO:0000313" key="4">
    <source>
        <dbReference type="Proteomes" id="UP001159427"/>
    </source>
</evidence>
<feature type="region of interest" description="Disordered" evidence="1">
    <location>
        <begin position="857"/>
        <end position="924"/>
    </location>
</feature>
<keyword evidence="2" id="KW-1133">Transmembrane helix</keyword>
<feature type="compositionally biased region" description="Pro residues" evidence="1">
    <location>
        <begin position="860"/>
        <end position="873"/>
    </location>
</feature>
<accession>A0ABN8RBR2</accession>
<protein>
    <submittedName>
        <fullName evidence="3">Uncharacterized protein</fullName>
    </submittedName>
</protein>
<name>A0ABN8RBR2_9CNID</name>
<feature type="compositionally biased region" description="Polar residues" evidence="1">
    <location>
        <begin position="878"/>
        <end position="889"/>
    </location>
</feature>
<keyword evidence="2" id="KW-0472">Membrane</keyword>
<keyword evidence="4" id="KW-1185">Reference proteome</keyword>
<evidence type="ECO:0000256" key="2">
    <source>
        <dbReference type="SAM" id="Phobius"/>
    </source>
</evidence>
<evidence type="ECO:0000313" key="3">
    <source>
        <dbReference type="EMBL" id="CAH3175273.1"/>
    </source>
</evidence>
<keyword evidence="2" id="KW-0812">Transmembrane</keyword>
<proteinExistence type="predicted"/>
<dbReference type="Proteomes" id="UP001159427">
    <property type="component" value="Unassembled WGS sequence"/>
</dbReference>
<feature type="transmembrane region" description="Helical" evidence="2">
    <location>
        <begin position="1018"/>
        <end position="1040"/>
    </location>
</feature>
<dbReference type="EMBL" id="CALNXI010001700">
    <property type="protein sequence ID" value="CAH3175273.1"/>
    <property type="molecule type" value="Genomic_DNA"/>
</dbReference>
<evidence type="ECO:0000256" key="1">
    <source>
        <dbReference type="SAM" id="MobiDB-lite"/>
    </source>
</evidence>
<reference evidence="3 4" key="1">
    <citation type="submission" date="2022-05" db="EMBL/GenBank/DDBJ databases">
        <authorList>
            <consortium name="Genoscope - CEA"/>
            <person name="William W."/>
        </authorList>
    </citation>
    <scope>NUCLEOTIDE SEQUENCE [LARGE SCALE GENOMIC DNA]</scope>
</reference>
<comment type="caution">
    <text evidence="3">The sequence shown here is derived from an EMBL/GenBank/DDBJ whole genome shotgun (WGS) entry which is preliminary data.</text>
</comment>
<gene>
    <name evidence="3" type="ORF">PEVE_00010076</name>
</gene>
<sequence>MTALQFPGNAKIDYHCHRQLVPYKRSGDMSYQQKRFYLFNCDNTYSLETVEKLLLEAGDKHGFKISVDRLCFGLQRMAEVCDRTLPHLVMDYAIFVVHADESRLSINEDNAGIGYARLYRALLQKTDNKVLIVIGGDKYYRDEDEKTRSVISRWARRKVSSQFGEEFLDGRQSFIFSWNENHRPIHEEAMYHFLEPRKRGCKFEYTPPKPLPKPVAPVVPQPLPKPEPSAAPWTTGTYPRPGDFKDANTSHRRPFNNLESQKTLNMGGSGVPPVYLAGTVLLETYVRYGSISFNREDIFQEEGGWRPTAKQVSDLMSGFKSIPLAKVTFVSTGNAGVSYSVVKVTSDDWWERCLSSSEAVEKFLLDLEEKYGFKFSIDRLTFGLPLMAEVCEKTLPKLAMDVAVFVVHANESRLSINEDNAGIGYARLYRALLQKTDNKVLIVIGGDNNYRDEDEQGRSVISRWAKRKVASQFGEEYLDGRQSFIFSWNEKHRPIHEEAMRHYLDPGKRGSKFEYTLPKPLPEPIPHVDLRSASADTDISREVGDNLLLPLNFSLSILFQDFQDANTPHRRSFNNLESQKSELTYDLDKGTYEALNMGGSGVPPVYLAGTVLLETYVRYGSISFNPEDIFQEEGGWRPTAKQMSDLMSGFKSIPLAKVTFVSIGNGGVSYSVVKVTSDDWWERGLSSSEVVEKFLLDLEEKYGFKFSIDRLAFGLQRMGEVCEKILPSLVMDVAVFVVHANESRLSINEDNAGIGYARIYRALLQKTDSKVLIVIGGDNNYRDEDEQGRSVISRWAKRKVASQFGEEYLDGRQSFIFSWNEKHRPIHEEAMRHYLDPGKRGSKFEYTPPKLLQKAIEPEVPQPSPKPIPPVNPRPASADTNLSRESSLVRSDKEILIQEDSEEDTGTFSDRDQSKTIGTGETPPATYQGDVILLETIVRHGKISYEDGDVVQREAGWQPTARQETAVENDLKSYPVHMVTFYRTGNGSVSYKYDKVKPSARTVDRGCCSKIRACCSRIWRFMVACWGCMVACWGIVIHWFRGR</sequence>
<organism evidence="3 4">
    <name type="scientific">Porites evermanni</name>
    <dbReference type="NCBI Taxonomy" id="104178"/>
    <lineage>
        <taxon>Eukaryota</taxon>
        <taxon>Metazoa</taxon>
        <taxon>Cnidaria</taxon>
        <taxon>Anthozoa</taxon>
        <taxon>Hexacorallia</taxon>
        <taxon>Scleractinia</taxon>
        <taxon>Fungiina</taxon>
        <taxon>Poritidae</taxon>
        <taxon>Porites</taxon>
    </lineage>
</organism>